<accession>A0A975I8P2</accession>
<organism evidence="7 8">
    <name type="scientific">Cognatishimia activa</name>
    <dbReference type="NCBI Taxonomy" id="1715691"/>
    <lineage>
        <taxon>Bacteria</taxon>
        <taxon>Pseudomonadati</taxon>
        <taxon>Pseudomonadota</taxon>
        <taxon>Alphaproteobacteria</taxon>
        <taxon>Rhodobacterales</taxon>
        <taxon>Paracoccaceae</taxon>
        <taxon>Cognatishimia</taxon>
    </lineage>
</organism>
<dbReference type="Pfam" id="PF22692">
    <property type="entry name" value="LlgE_F_G_D1"/>
    <property type="match status" value="1"/>
</dbReference>
<dbReference type="InterPro" id="IPR020013">
    <property type="entry name" value="Flagellar_FlgE/F/G"/>
</dbReference>
<dbReference type="GO" id="GO:0071978">
    <property type="term" value="P:bacterial-type flagellum-dependent swarming motility"/>
    <property type="evidence" value="ECO:0007669"/>
    <property type="project" value="TreeGrafter"/>
</dbReference>
<dbReference type="PANTHER" id="PTHR30435">
    <property type="entry name" value="FLAGELLAR PROTEIN"/>
    <property type="match status" value="1"/>
</dbReference>
<gene>
    <name evidence="7" type="ORF">HZ995_06590</name>
</gene>
<sequence length="247" mass="25958">MGTTSYVSISLATALERSLDLAAHNMANASTAGYKAQHPLLEAVDPSGSGDDTQAVSFVKDNGIYVDLSQGALVQTGNSLDIAVTGQGWLGYLTEDGQTAYGRDGRLSVDVDGQLVNLAGNPVVDEAGAPINIPQDVAHLVQIGQDGTLTDQNGGVLGRIGLFNVPSFASASPLGNGLFLPHPNAPAPAPVENAQFAQGFIEQSNVKPVVEMIHLMDIQRAYERATHLMSDENELTKQAIQRLGRVV</sequence>
<dbReference type="InterPro" id="IPR010930">
    <property type="entry name" value="Flg_bb/hook_C_dom"/>
</dbReference>
<name>A0A975I8P2_9RHOB</name>
<dbReference type="PANTHER" id="PTHR30435:SF19">
    <property type="entry name" value="FLAGELLAR BASAL-BODY ROD PROTEIN FLGG"/>
    <property type="match status" value="1"/>
</dbReference>
<evidence type="ECO:0000256" key="3">
    <source>
        <dbReference type="ARBA" id="ARBA00023143"/>
    </source>
</evidence>
<evidence type="ECO:0000256" key="4">
    <source>
        <dbReference type="RuleBase" id="RU362116"/>
    </source>
</evidence>
<dbReference type="InterPro" id="IPR053967">
    <property type="entry name" value="LlgE_F_G-like_D1"/>
</dbReference>
<protein>
    <submittedName>
        <fullName evidence="7">Flagellar hook basal-body protein</fullName>
    </submittedName>
</protein>
<reference evidence="7" key="1">
    <citation type="submission" date="2020-07" db="EMBL/GenBank/DDBJ databases">
        <title>Genome sequences of bacteria associated with the marine, planktonic diatom Thalassiosira profunda strain ECT2AJA-044.</title>
        <authorList>
            <person name="Gargas C.B."/>
            <person name="Roberts W.R."/>
            <person name="Alverson A.J."/>
        </authorList>
    </citation>
    <scope>NUCLEOTIDE SEQUENCE</scope>
    <source>
        <strain evidence="7">ECT2AJA-044</strain>
    </source>
</reference>
<dbReference type="GO" id="GO:0009425">
    <property type="term" value="C:bacterial-type flagellum basal body"/>
    <property type="evidence" value="ECO:0007669"/>
    <property type="project" value="UniProtKB-SubCell"/>
</dbReference>
<dbReference type="SUPFAM" id="SSF117143">
    <property type="entry name" value="Flagellar hook protein flgE"/>
    <property type="match status" value="1"/>
</dbReference>
<dbReference type="NCBIfam" id="TIGR03506">
    <property type="entry name" value="FlgEFG_subfam"/>
    <property type="match status" value="1"/>
</dbReference>
<evidence type="ECO:0000256" key="1">
    <source>
        <dbReference type="ARBA" id="ARBA00004117"/>
    </source>
</evidence>
<evidence type="ECO:0000313" key="8">
    <source>
        <dbReference type="Proteomes" id="UP000665026"/>
    </source>
</evidence>
<dbReference type="InterPro" id="IPR037925">
    <property type="entry name" value="FlgE/F/G-like"/>
</dbReference>
<comment type="subcellular location">
    <subcellularLocation>
        <location evidence="1 4">Bacterial flagellum basal body</location>
    </subcellularLocation>
</comment>
<evidence type="ECO:0000313" key="7">
    <source>
        <dbReference type="EMBL" id="QTN37165.1"/>
    </source>
</evidence>
<keyword evidence="7" id="KW-0969">Cilium</keyword>
<dbReference type="AlphaFoldDB" id="A0A975I8P2"/>
<dbReference type="Proteomes" id="UP000665026">
    <property type="component" value="Chromosome"/>
</dbReference>
<feature type="domain" description="Flagellar hook protein FlgE/F/G-like D1" evidence="6">
    <location>
        <begin position="83"/>
        <end position="150"/>
    </location>
</feature>
<keyword evidence="3 4" id="KW-0975">Bacterial flagellum</keyword>
<proteinExistence type="inferred from homology"/>
<dbReference type="EMBL" id="CP060010">
    <property type="protein sequence ID" value="QTN37165.1"/>
    <property type="molecule type" value="Genomic_DNA"/>
</dbReference>
<comment type="similarity">
    <text evidence="2 4">Belongs to the flagella basal body rod proteins family.</text>
</comment>
<evidence type="ECO:0000259" key="5">
    <source>
        <dbReference type="Pfam" id="PF06429"/>
    </source>
</evidence>
<dbReference type="KEGG" id="cact:HZ995_06590"/>
<evidence type="ECO:0000259" key="6">
    <source>
        <dbReference type="Pfam" id="PF22692"/>
    </source>
</evidence>
<dbReference type="RefSeq" id="WP_209357859.1">
    <property type="nucleotide sequence ID" value="NZ_CP060010.1"/>
</dbReference>
<dbReference type="Pfam" id="PF06429">
    <property type="entry name" value="Flg_bbr_C"/>
    <property type="match status" value="1"/>
</dbReference>
<keyword evidence="7" id="KW-0966">Cell projection</keyword>
<evidence type="ECO:0000256" key="2">
    <source>
        <dbReference type="ARBA" id="ARBA00009677"/>
    </source>
</evidence>
<keyword evidence="7" id="KW-0282">Flagellum</keyword>
<feature type="domain" description="Flagellar basal-body/hook protein C-terminal" evidence="5">
    <location>
        <begin position="197"/>
        <end position="241"/>
    </location>
</feature>